<dbReference type="AlphaFoldDB" id="A0AAV3ZSA1"/>
<evidence type="ECO:0008006" key="4">
    <source>
        <dbReference type="Google" id="ProtNLM"/>
    </source>
</evidence>
<gene>
    <name evidence="2" type="ORF">PoB_002537100</name>
</gene>
<evidence type="ECO:0000313" key="3">
    <source>
        <dbReference type="Proteomes" id="UP000735302"/>
    </source>
</evidence>
<evidence type="ECO:0000256" key="1">
    <source>
        <dbReference type="SAM" id="Coils"/>
    </source>
</evidence>
<protein>
    <recommendedName>
        <fullName evidence="4">Fibrinogen C-terminal domain-containing protein</fullName>
    </recommendedName>
</protein>
<keyword evidence="1" id="KW-0175">Coiled coil</keyword>
<accession>A0AAV3ZSA1</accession>
<dbReference type="EMBL" id="BLXT01002893">
    <property type="protein sequence ID" value="GFN98865.1"/>
    <property type="molecule type" value="Genomic_DNA"/>
</dbReference>
<comment type="caution">
    <text evidence="2">The sequence shown here is derived from an EMBL/GenBank/DDBJ whole genome shotgun (WGS) entry which is preliminary data.</text>
</comment>
<organism evidence="2 3">
    <name type="scientific">Plakobranchus ocellatus</name>
    <dbReference type="NCBI Taxonomy" id="259542"/>
    <lineage>
        <taxon>Eukaryota</taxon>
        <taxon>Metazoa</taxon>
        <taxon>Spiralia</taxon>
        <taxon>Lophotrochozoa</taxon>
        <taxon>Mollusca</taxon>
        <taxon>Gastropoda</taxon>
        <taxon>Heterobranchia</taxon>
        <taxon>Euthyneura</taxon>
        <taxon>Panpulmonata</taxon>
        <taxon>Sacoglossa</taxon>
        <taxon>Placobranchoidea</taxon>
        <taxon>Plakobranchidae</taxon>
        <taxon>Plakobranchus</taxon>
    </lineage>
</organism>
<evidence type="ECO:0000313" key="2">
    <source>
        <dbReference type="EMBL" id="GFN98865.1"/>
    </source>
</evidence>
<sequence length="540" mass="59867">MSGFDFTFNPTPVSNANTPQACGVLQCSEALHGSLLDNSRKIAGLTIYKKSPKVETTNGLWQQLAAITPQSTTENRVSDAWRIVGILLTDTQATLKLELLKSDDCLSSQFSCIVHLVDSKNQTTLVQSIVGGKIDSNGNPGYDLFPADPFPVSTEGKGALATGNVEQLMTSLWEKMSCIETRLKDSDQKDDKLEDAIENLKASMMDEINKLDSKFRDHLSISQNRVEDRLDMLENRLEDKMFQLSLSKSQCTEPHSSDRNDSNHIASQLTEIANAVQETKNKVVKIEATSTTSSIASIDDKLLHLSSDMNRISNLTNGLATSVDTFTMTCPGGASASVQEFFDVLHTGRKEWRLVFRGTAYNNVAILPAYVHGTGIPAEVEVGCKQFNYSLPCTNHYRNKDAMDNWGNVDEVLLAVFNKGQLVKNIVFNGRSSTPTTWFEANRVVVSSWSDLKTQSHNFFSMEGDPRPQYKRRFFINHKYNTCQGDLGWFFVGESNGNGCPMEKSLAKPIFQYVTSSTMAILASDNVARADAMGIFIKYE</sequence>
<reference evidence="2 3" key="1">
    <citation type="journal article" date="2021" name="Elife">
        <title>Chloroplast acquisition without the gene transfer in kleptoplastic sea slugs, Plakobranchus ocellatus.</title>
        <authorList>
            <person name="Maeda T."/>
            <person name="Takahashi S."/>
            <person name="Yoshida T."/>
            <person name="Shimamura S."/>
            <person name="Takaki Y."/>
            <person name="Nagai Y."/>
            <person name="Toyoda A."/>
            <person name="Suzuki Y."/>
            <person name="Arimoto A."/>
            <person name="Ishii H."/>
            <person name="Satoh N."/>
            <person name="Nishiyama T."/>
            <person name="Hasebe M."/>
            <person name="Maruyama T."/>
            <person name="Minagawa J."/>
            <person name="Obokata J."/>
            <person name="Shigenobu S."/>
        </authorList>
    </citation>
    <scope>NUCLEOTIDE SEQUENCE [LARGE SCALE GENOMIC DNA]</scope>
</reference>
<keyword evidence="3" id="KW-1185">Reference proteome</keyword>
<proteinExistence type="predicted"/>
<feature type="coiled-coil region" evidence="1">
    <location>
        <begin position="183"/>
        <end position="243"/>
    </location>
</feature>
<name>A0AAV3ZSA1_9GAST</name>
<dbReference type="Proteomes" id="UP000735302">
    <property type="component" value="Unassembled WGS sequence"/>
</dbReference>